<keyword evidence="4 7" id="KW-0812">Transmembrane</keyword>
<evidence type="ECO:0000313" key="9">
    <source>
        <dbReference type="Proteomes" id="UP000301475"/>
    </source>
</evidence>
<feature type="transmembrane region" description="Helical" evidence="7">
    <location>
        <begin position="101"/>
        <end position="122"/>
    </location>
</feature>
<feature type="transmembrane region" description="Helical" evidence="7">
    <location>
        <begin position="52"/>
        <end position="71"/>
    </location>
</feature>
<comment type="subcellular location">
    <subcellularLocation>
        <location evidence="1">Membrane</location>
        <topology evidence="1">Multi-pass membrane protein</topology>
    </subcellularLocation>
</comment>
<dbReference type="PANTHER" id="PTHR42810:SF2">
    <property type="entry name" value="PURINE PERMEASE C1399.01C-RELATED"/>
    <property type="match status" value="1"/>
</dbReference>
<dbReference type="InterPro" id="IPR006042">
    <property type="entry name" value="Xan_ur_permease"/>
</dbReference>
<feature type="transmembrane region" description="Helical" evidence="7">
    <location>
        <begin position="244"/>
        <end position="263"/>
    </location>
</feature>
<feature type="transmembrane region" description="Helical" evidence="7">
    <location>
        <begin position="193"/>
        <end position="213"/>
    </location>
</feature>
<evidence type="ECO:0000313" key="8">
    <source>
        <dbReference type="EMBL" id="QCT07475.1"/>
    </source>
</evidence>
<feature type="transmembrane region" description="Helical" evidence="7">
    <location>
        <begin position="78"/>
        <end position="95"/>
    </location>
</feature>
<feature type="transmembrane region" description="Helical" evidence="7">
    <location>
        <begin position="418"/>
        <end position="438"/>
    </location>
</feature>
<feature type="transmembrane region" description="Helical" evidence="7">
    <location>
        <begin position="389"/>
        <end position="412"/>
    </location>
</feature>
<dbReference type="Pfam" id="PF00860">
    <property type="entry name" value="Xan_ur_permease"/>
    <property type="match status" value="1"/>
</dbReference>
<feature type="transmembrane region" description="Helical" evidence="7">
    <location>
        <begin position="355"/>
        <end position="377"/>
    </location>
</feature>
<dbReference type="EMBL" id="CP039381">
    <property type="protein sequence ID" value="QCT07475.1"/>
    <property type="molecule type" value="Genomic_DNA"/>
</dbReference>
<feature type="transmembrane region" description="Helical" evidence="7">
    <location>
        <begin position="168"/>
        <end position="186"/>
    </location>
</feature>
<dbReference type="AlphaFoldDB" id="A0A4P8XWG2"/>
<evidence type="ECO:0000256" key="1">
    <source>
        <dbReference type="ARBA" id="ARBA00004141"/>
    </source>
</evidence>
<dbReference type="InterPro" id="IPR006043">
    <property type="entry name" value="NCS2"/>
</dbReference>
<keyword evidence="5 7" id="KW-1133">Transmembrane helix</keyword>
<evidence type="ECO:0000256" key="7">
    <source>
        <dbReference type="SAM" id="Phobius"/>
    </source>
</evidence>
<feature type="transmembrane region" description="Helical" evidence="7">
    <location>
        <begin position="328"/>
        <end position="349"/>
    </location>
</feature>
<protein>
    <submittedName>
        <fullName evidence="8">Uracil-xanthine permease</fullName>
    </submittedName>
</protein>
<name>A0A4P8XWG2_9FIRM</name>
<organism evidence="8 9">
    <name type="scientific">Ruminococcus bovis</name>
    <dbReference type="NCBI Taxonomy" id="2564099"/>
    <lineage>
        <taxon>Bacteria</taxon>
        <taxon>Bacillati</taxon>
        <taxon>Bacillota</taxon>
        <taxon>Clostridia</taxon>
        <taxon>Eubacteriales</taxon>
        <taxon>Oscillospiraceae</taxon>
        <taxon>Ruminococcus</taxon>
    </lineage>
</organism>
<sequence>MLGSMSMNKQKINNEAIYDARKLGKGKMVVLGLQHMFAMFGATVVVPLITGLSVSSTLLFAGLGTLLFHLITKGKVPAFLGSSFAFLAGYATIAPKGEANLLPYACFGVACASVLYFILSALFKAFGAHRVMKFFPPIVTGPIIIAIGLTLAPSAINNCESSGDNAGLSWIVAIVAIAIIIICNIFGKGMIKIIPIICGVLGSYVVAVCLGLVDFTSVAKADWIGLPFTYDQTVFSIFTGDTDWGLITTSIITIVPIALATMVEHIGDVSAISSTIGKNCIADPGLHRTLLGDGAATLLAALFGAPANTTYGENTGVLNLTKVFDSRVIRIAAFFAILFSFSPKFAAIVTSIPSATVGGVSLVLYGMISSVGVRNIVENKIDFTSMRNVLIMAIILVLALGITFSTAGNISFTIGSVTIQLSGLAVGSLVGIILNAIIPGNDYKFQTDEDLGANEIQKDTREM</sequence>
<keyword evidence="6 7" id="KW-0472">Membrane</keyword>
<evidence type="ECO:0000256" key="5">
    <source>
        <dbReference type="ARBA" id="ARBA00022989"/>
    </source>
</evidence>
<feature type="transmembrane region" description="Helical" evidence="7">
    <location>
        <begin position="28"/>
        <end position="46"/>
    </location>
</feature>
<dbReference type="NCBIfam" id="TIGR00801">
    <property type="entry name" value="ncs2"/>
    <property type="match status" value="1"/>
</dbReference>
<feature type="transmembrane region" description="Helical" evidence="7">
    <location>
        <begin position="134"/>
        <end position="156"/>
    </location>
</feature>
<dbReference type="GO" id="GO:0042907">
    <property type="term" value="F:xanthine transmembrane transporter activity"/>
    <property type="evidence" value="ECO:0007669"/>
    <property type="project" value="TreeGrafter"/>
</dbReference>
<dbReference type="OrthoDB" id="9779092at2"/>
<evidence type="ECO:0000256" key="3">
    <source>
        <dbReference type="ARBA" id="ARBA00022448"/>
    </source>
</evidence>
<dbReference type="PANTHER" id="PTHR42810">
    <property type="entry name" value="PURINE PERMEASE C1399.01C-RELATED"/>
    <property type="match status" value="1"/>
</dbReference>
<evidence type="ECO:0000256" key="4">
    <source>
        <dbReference type="ARBA" id="ARBA00022692"/>
    </source>
</evidence>
<reference evidence="8 9" key="1">
    <citation type="submission" date="2019-04" db="EMBL/GenBank/DDBJ databases">
        <authorList>
            <person name="Embree M."/>
            <person name="Gaffney J.R."/>
        </authorList>
    </citation>
    <scope>NUCLEOTIDE SEQUENCE [LARGE SCALE GENOMIC DNA]</scope>
    <source>
        <strain evidence="8 9">JE7A12</strain>
    </source>
</reference>
<accession>A0A4P8XWG2</accession>
<comment type="similarity">
    <text evidence="2">Belongs to the nucleobase:cation symporter-2 (NCS2) (TC 2.A.40) family.</text>
</comment>
<dbReference type="Proteomes" id="UP000301475">
    <property type="component" value="Chromosome"/>
</dbReference>
<evidence type="ECO:0000256" key="6">
    <source>
        <dbReference type="ARBA" id="ARBA00023136"/>
    </source>
</evidence>
<dbReference type="GO" id="GO:0005886">
    <property type="term" value="C:plasma membrane"/>
    <property type="evidence" value="ECO:0007669"/>
    <property type="project" value="UniProtKB-ARBA"/>
</dbReference>
<keyword evidence="9" id="KW-1185">Reference proteome</keyword>
<evidence type="ECO:0000256" key="2">
    <source>
        <dbReference type="ARBA" id="ARBA00008821"/>
    </source>
</evidence>
<proteinExistence type="inferred from homology"/>
<keyword evidence="3" id="KW-0813">Transport</keyword>
<gene>
    <name evidence="8" type="ORF">E5Z56_08970</name>
</gene>
<dbReference type="KEGG" id="ruj:E5Z56_08970"/>